<dbReference type="Proteomes" id="UP000315003">
    <property type="component" value="Chromosome"/>
</dbReference>
<evidence type="ECO:0000313" key="8">
    <source>
        <dbReference type="EMBL" id="QDT58919.1"/>
    </source>
</evidence>
<dbReference type="GO" id="GO:0007165">
    <property type="term" value="P:signal transduction"/>
    <property type="evidence" value="ECO:0007669"/>
    <property type="project" value="TreeGrafter"/>
</dbReference>
<evidence type="ECO:0000256" key="1">
    <source>
        <dbReference type="ARBA" id="ARBA00009179"/>
    </source>
</evidence>
<feature type="compositionally biased region" description="Basic and acidic residues" evidence="6">
    <location>
        <begin position="433"/>
        <end position="449"/>
    </location>
</feature>
<evidence type="ECO:0000256" key="2">
    <source>
        <dbReference type="ARBA" id="ARBA00022670"/>
    </source>
</evidence>
<dbReference type="GO" id="GO:0004175">
    <property type="term" value="F:endopeptidase activity"/>
    <property type="evidence" value="ECO:0007669"/>
    <property type="project" value="TreeGrafter"/>
</dbReference>
<protein>
    <submittedName>
        <fullName evidence="8">Putative CtpA-like serine protease</fullName>
        <ecNumber evidence="8">3.4.21.-</ecNumber>
    </submittedName>
</protein>
<dbReference type="InterPro" id="IPR041489">
    <property type="entry name" value="PDZ_6"/>
</dbReference>
<dbReference type="AlphaFoldDB" id="A0A517SS29"/>
<dbReference type="GO" id="GO:0030288">
    <property type="term" value="C:outer membrane-bounded periplasmic space"/>
    <property type="evidence" value="ECO:0007669"/>
    <property type="project" value="TreeGrafter"/>
</dbReference>
<dbReference type="InterPro" id="IPR004447">
    <property type="entry name" value="Peptidase_S41A"/>
</dbReference>
<dbReference type="Pfam" id="PF03572">
    <property type="entry name" value="Peptidase_S41"/>
    <property type="match status" value="1"/>
</dbReference>
<dbReference type="InterPro" id="IPR001478">
    <property type="entry name" value="PDZ"/>
</dbReference>
<dbReference type="InterPro" id="IPR055210">
    <property type="entry name" value="CtpA/B_N"/>
</dbReference>
<dbReference type="SUPFAM" id="SSF50156">
    <property type="entry name" value="PDZ domain-like"/>
    <property type="match status" value="1"/>
</dbReference>
<dbReference type="Gene3D" id="3.30.750.44">
    <property type="match status" value="1"/>
</dbReference>
<sequence>MPTRNAYVVLIAIVVSLFCHQAFRTVKSASVVGQAIDLINRDYYREVNEKELLDAAMVGVVSGLDPFSEYLTVDKYQDLQDDMKQEFAGIGILVDQPEENQPVRVVTPLVGSPALQAGLMPNDFIIAVDQSDVSASNLDEVSEKLRGEAGSTVEVVVRRGDDEKEVQVQRARIAMESVVGDYRDEQNHWVFRLQSHPEIAYVRVKKFGEKTVSELQTIFQQLDSSCEGLVLDLRDNGGGLLDSACVICDMFLEKGDIVSTRDRSGNVDEMVRATPGTEVPADLPMAILINQNSASASEIVAACLQDHQRALIVGSRSFGKGTVQQVIPLEYGRSALRLTIARYFRPSGVNIHREKEFKDDDIWGVTPSEGFEIPLTDEEIIILGTRWRDASFPFLTTMLQESDPPNQDAPSDGSSPSNAEDTAEESDQQVAEPDLRKLSDSKKAPELDYDPHLRAAVIEMLGL</sequence>
<evidence type="ECO:0000256" key="6">
    <source>
        <dbReference type="SAM" id="MobiDB-lite"/>
    </source>
</evidence>
<comment type="similarity">
    <text evidence="1 5">Belongs to the peptidase S41A family.</text>
</comment>
<accession>A0A517SS29</accession>
<keyword evidence="9" id="KW-1185">Reference proteome</keyword>
<evidence type="ECO:0000313" key="9">
    <source>
        <dbReference type="Proteomes" id="UP000315003"/>
    </source>
</evidence>
<feature type="region of interest" description="Disordered" evidence="6">
    <location>
        <begin position="398"/>
        <end position="449"/>
    </location>
</feature>
<dbReference type="GO" id="GO:0008236">
    <property type="term" value="F:serine-type peptidase activity"/>
    <property type="evidence" value="ECO:0007669"/>
    <property type="project" value="UniProtKB-KW"/>
</dbReference>
<dbReference type="Gene3D" id="2.30.42.10">
    <property type="match status" value="1"/>
</dbReference>
<name>A0A517SS29_9BACT</name>
<dbReference type="CDD" id="cd06782">
    <property type="entry name" value="cpPDZ_CPP-like"/>
    <property type="match status" value="1"/>
</dbReference>
<dbReference type="OrthoDB" id="9812068at2"/>
<proteinExistence type="inferred from homology"/>
<evidence type="ECO:0000256" key="3">
    <source>
        <dbReference type="ARBA" id="ARBA00022801"/>
    </source>
</evidence>
<keyword evidence="2 5" id="KW-0645">Protease</keyword>
<dbReference type="RefSeq" id="WP_145270433.1">
    <property type="nucleotide sequence ID" value="NZ_CP036272.1"/>
</dbReference>
<feature type="domain" description="PDZ" evidence="7">
    <location>
        <begin position="76"/>
        <end position="160"/>
    </location>
</feature>
<dbReference type="SMART" id="SM00245">
    <property type="entry name" value="TSPc"/>
    <property type="match status" value="1"/>
</dbReference>
<dbReference type="PANTHER" id="PTHR32060">
    <property type="entry name" value="TAIL-SPECIFIC PROTEASE"/>
    <property type="match status" value="1"/>
</dbReference>
<dbReference type="GO" id="GO:0006508">
    <property type="term" value="P:proteolysis"/>
    <property type="evidence" value="ECO:0007669"/>
    <property type="project" value="UniProtKB-KW"/>
</dbReference>
<dbReference type="InterPro" id="IPR036034">
    <property type="entry name" value="PDZ_sf"/>
</dbReference>
<organism evidence="8 9">
    <name type="scientific">Stieleria bergensis</name>
    <dbReference type="NCBI Taxonomy" id="2528025"/>
    <lineage>
        <taxon>Bacteria</taxon>
        <taxon>Pseudomonadati</taxon>
        <taxon>Planctomycetota</taxon>
        <taxon>Planctomycetia</taxon>
        <taxon>Pirellulales</taxon>
        <taxon>Pirellulaceae</taxon>
        <taxon>Stieleria</taxon>
    </lineage>
</organism>
<keyword evidence="3 5" id="KW-0378">Hydrolase</keyword>
<dbReference type="PANTHER" id="PTHR32060:SF30">
    <property type="entry name" value="CARBOXY-TERMINAL PROCESSING PROTEASE CTPA"/>
    <property type="match status" value="1"/>
</dbReference>
<dbReference type="Pfam" id="PF22694">
    <property type="entry name" value="CtpB_N-like"/>
    <property type="match status" value="1"/>
</dbReference>
<keyword evidence="4 5" id="KW-0720">Serine protease</keyword>
<gene>
    <name evidence="8" type="ORF">SV7mr_14210</name>
</gene>
<dbReference type="InterPro" id="IPR029045">
    <property type="entry name" value="ClpP/crotonase-like_dom_sf"/>
</dbReference>
<dbReference type="SUPFAM" id="SSF52096">
    <property type="entry name" value="ClpP/crotonase"/>
    <property type="match status" value="1"/>
</dbReference>
<feature type="compositionally biased region" description="Polar residues" evidence="6">
    <location>
        <begin position="398"/>
        <end position="420"/>
    </location>
</feature>
<dbReference type="EMBL" id="CP036272">
    <property type="protein sequence ID" value="QDT58919.1"/>
    <property type="molecule type" value="Genomic_DNA"/>
</dbReference>
<dbReference type="EC" id="3.4.21.-" evidence="8"/>
<dbReference type="Gene3D" id="3.90.226.10">
    <property type="entry name" value="2-enoyl-CoA Hydratase, Chain A, domain 1"/>
    <property type="match status" value="1"/>
</dbReference>
<dbReference type="SMART" id="SM00228">
    <property type="entry name" value="PDZ"/>
    <property type="match status" value="1"/>
</dbReference>
<dbReference type="NCBIfam" id="TIGR00225">
    <property type="entry name" value="prc"/>
    <property type="match status" value="1"/>
</dbReference>
<dbReference type="InterPro" id="IPR005151">
    <property type="entry name" value="Tail-specific_protease"/>
</dbReference>
<evidence type="ECO:0000256" key="4">
    <source>
        <dbReference type="ARBA" id="ARBA00022825"/>
    </source>
</evidence>
<reference evidence="8 9" key="1">
    <citation type="submission" date="2019-02" db="EMBL/GenBank/DDBJ databases">
        <title>Deep-cultivation of Planctomycetes and their phenomic and genomic characterization uncovers novel biology.</title>
        <authorList>
            <person name="Wiegand S."/>
            <person name="Jogler M."/>
            <person name="Boedeker C."/>
            <person name="Pinto D."/>
            <person name="Vollmers J."/>
            <person name="Rivas-Marin E."/>
            <person name="Kohn T."/>
            <person name="Peeters S.H."/>
            <person name="Heuer A."/>
            <person name="Rast P."/>
            <person name="Oberbeckmann S."/>
            <person name="Bunk B."/>
            <person name="Jeske O."/>
            <person name="Meyerdierks A."/>
            <person name="Storesund J.E."/>
            <person name="Kallscheuer N."/>
            <person name="Luecker S."/>
            <person name="Lage O.M."/>
            <person name="Pohl T."/>
            <person name="Merkel B.J."/>
            <person name="Hornburger P."/>
            <person name="Mueller R.-W."/>
            <person name="Bruemmer F."/>
            <person name="Labrenz M."/>
            <person name="Spormann A.M."/>
            <person name="Op den Camp H."/>
            <person name="Overmann J."/>
            <person name="Amann R."/>
            <person name="Jetten M.S.M."/>
            <person name="Mascher T."/>
            <person name="Medema M.H."/>
            <person name="Devos D.P."/>
            <person name="Kaster A.-K."/>
            <person name="Ovreas L."/>
            <person name="Rohde M."/>
            <person name="Galperin M.Y."/>
            <person name="Jogler C."/>
        </authorList>
    </citation>
    <scope>NUCLEOTIDE SEQUENCE [LARGE SCALE GENOMIC DNA]</scope>
    <source>
        <strain evidence="8 9">SV_7m_r</strain>
    </source>
</reference>
<dbReference type="Pfam" id="PF17820">
    <property type="entry name" value="PDZ_6"/>
    <property type="match status" value="1"/>
</dbReference>
<evidence type="ECO:0000259" key="7">
    <source>
        <dbReference type="PROSITE" id="PS50106"/>
    </source>
</evidence>
<dbReference type="CDD" id="cd07560">
    <property type="entry name" value="Peptidase_S41_CPP"/>
    <property type="match status" value="1"/>
</dbReference>
<evidence type="ECO:0000256" key="5">
    <source>
        <dbReference type="RuleBase" id="RU004404"/>
    </source>
</evidence>
<dbReference type="PROSITE" id="PS50106">
    <property type="entry name" value="PDZ"/>
    <property type="match status" value="1"/>
</dbReference>